<dbReference type="PANTHER" id="PTHR22855">
    <property type="entry name" value="ACETYL, PROPIONYL, PYRUVATE, AND GLUTACONYL CARBOXYLASE-RELATED"/>
    <property type="match status" value="1"/>
</dbReference>
<evidence type="ECO:0000256" key="5">
    <source>
        <dbReference type="ARBA" id="ARBA00031404"/>
    </source>
</evidence>
<evidence type="ECO:0000256" key="6">
    <source>
        <dbReference type="ARBA" id="ARBA00052347"/>
    </source>
</evidence>
<evidence type="ECO:0000313" key="9">
    <source>
        <dbReference type="EMBL" id="CAL4130428.1"/>
    </source>
</evidence>
<feature type="non-terminal residue" evidence="9">
    <location>
        <position position="1"/>
    </location>
</feature>
<comment type="catalytic activity">
    <reaction evidence="6">
        <text>3-methylbut-2-enoyl-CoA + hydrogencarbonate + ATP = 3-methyl-(2E)-glutaconyl-CoA + ADP + phosphate + H(+)</text>
        <dbReference type="Rhea" id="RHEA:13589"/>
        <dbReference type="ChEBI" id="CHEBI:15378"/>
        <dbReference type="ChEBI" id="CHEBI:17544"/>
        <dbReference type="ChEBI" id="CHEBI:30616"/>
        <dbReference type="ChEBI" id="CHEBI:43474"/>
        <dbReference type="ChEBI" id="CHEBI:57344"/>
        <dbReference type="ChEBI" id="CHEBI:57346"/>
        <dbReference type="ChEBI" id="CHEBI:456216"/>
        <dbReference type="EC" id="6.4.1.4"/>
    </reaction>
</comment>
<feature type="region of interest" description="Disordered" evidence="7">
    <location>
        <begin position="480"/>
        <end position="507"/>
    </location>
</feature>
<evidence type="ECO:0000256" key="4">
    <source>
        <dbReference type="ARBA" id="ARBA00031237"/>
    </source>
</evidence>
<comment type="pathway">
    <text evidence="1">Amino-acid degradation; L-leucine degradation; (S)-3-hydroxy-3-methylglutaryl-CoA from 3-isovaleryl-CoA: step 2/3.</text>
</comment>
<dbReference type="Pfam" id="PF01039">
    <property type="entry name" value="Carboxyl_trans"/>
    <property type="match status" value="1"/>
</dbReference>
<evidence type="ECO:0000259" key="8">
    <source>
        <dbReference type="PROSITE" id="PS50980"/>
    </source>
</evidence>
<dbReference type="GO" id="GO:0004485">
    <property type="term" value="F:methylcrotonoyl-CoA carboxylase activity"/>
    <property type="evidence" value="ECO:0007669"/>
    <property type="project" value="UniProtKB-EC"/>
</dbReference>
<name>A0AAV2RP09_MEGNR</name>
<evidence type="ECO:0000256" key="1">
    <source>
        <dbReference type="ARBA" id="ARBA00025711"/>
    </source>
</evidence>
<reference evidence="9 10" key="1">
    <citation type="submission" date="2024-05" db="EMBL/GenBank/DDBJ databases">
        <authorList>
            <person name="Wallberg A."/>
        </authorList>
    </citation>
    <scope>NUCLEOTIDE SEQUENCE [LARGE SCALE GENOMIC DNA]</scope>
</reference>
<feature type="domain" description="CoA carboxyltransferase N-terminal" evidence="8">
    <location>
        <begin position="49"/>
        <end position="309"/>
    </location>
</feature>
<accession>A0AAV2RP09</accession>
<dbReference type="EMBL" id="CAXKWB010026635">
    <property type="protein sequence ID" value="CAL4130428.1"/>
    <property type="molecule type" value="Genomic_DNA"/>
</dbReference>
<comment type="caution">
    <text evidence="9">The sequence shown here is derived from an EMBL/GenBank/DDBJ whole genome shotgun (WGS) entry which is preliminary data.</text>
</comment>
<dbReference type="InterPro" id="IPR011762">
    <property type="entry name" value="COA_CT_N"/>
</dbReference>
<organism evidence="9 10">
    <name type="scientific">Meganyctiphanes norvegica</name>
    <name type="common">Northern krill</name>
    <name type="synonym">Thysanopoda norvegica</name>
    <dbReference type="NCBI Taxonomy" id="48144"/>
    <lineage>
        <taxon>Eukaryota</taxon>
        <taxon>Metazoa</taxon>
        <taxon>Ecdysozoa</taxon>
        <taxon>Arthropoda</taxon>
        <taxon>Crustacea</taxon>
        <taxon>Multicrustacea</taxon>
        <taxon>Malacostraca</taxon>
        <taxon>Eumalacostraca</taxon>
        <taxon>Eucarida</taxon>
        <taxon>Euphausiacea</taxon>
        <taxon>Euphausiidae</taxon>
        <taxon>Meganyctiphanes</taxon>
    </lineage>
</organism>
<sequence length="565" mass="61269">SSHLKMLLVPYMRRNIGLVLHRRLASSARPFPVLEDPLSSANPSLTSGCEQVEEQLAQLNKLKQLSHAGGGEKGLLVHSKKNKKLYVRERLRHILDEDADFIEIGLLAGLGLEYGDVPGSAVICGIGKIHGRYCSIIASDATQKGGAMFPVQVQKCIQFMDKTEKNLLPSLYLTDSGGAALPLQSQIFPDKRHGGRGFRNEAWFSAMGIPQVSIICGSCTAGGAYQPLMADDCIMVDGIATMFLGGPPLVKAALGEEVSAEELGGAMMHNSASGCVDYFAGTEEESFEMARDLMATVKLHPATETWEYDEPTADLNDLNVLCGNENIDRQQIYGIIARIVDGGRFREFKKMYGANLTVGYAMIEGQMIGLVANAGPLTYKDGLKGSHFIQNCQQRGLPIIFLQNSGSLPSCVANHTEMSALDLALTMKSRGSMIAALSTVTVPKITVNVGNCHGDDNYTMCGLSFDPDFILSWPGTSLTQTLNPTPVPPQPKPESKEGNKPAKKRRTLSAFNFPTGSALDLAGRSLYDDVIIPSDTRKIVSHCLRITAQKSRLVISNKEFPVFRL</sequence>
<dbReference type="SUPFAM" id="SSF52096">
    <property type="entry name" value="ClpP/crotonase"/>
    <property type="match status" value="2"/>
</dbReference>
<keyword evidence="10" id="KW-1185">Reference proteome</keyword>
<dbReference type="Gene3D" id="3.90.226.10">
    <property type="entry name" value="2-enoyl-CoA Hydratase, Chain A, domain 1"/>
    <property type="match status" value="2"/>
</dbReference>
<dbReference type="Proteomes" id="UP001497623">
    <property type="component" value="Unassembled WGS sequence"/>
</dbReference>
<dbReference type="InterPro" id="IPR029045">
    <property type="entry name" value="ClpP/crotonase-like_dom_sf"/>
</dbReference>
<dbReference type="GO" id="GO:0006552">
    <property type="term" value="P:L-leucine catabolic process"/>
    <property type="evidence" value="ECO:0007669"/>
    <property type="project" value="TreeGrafter"/>
</dbReference>
<dbReference type="InterPro" id="IPR045190">
    <property type="entry name" value="MCCB/AccD1-like"/>
</dbReference>
<dbReference type="PANTHER" id="PTHR22855:SF47">
    <property type="entry name" value="METHYLCROTONOYL-COA CARBOXYLASE"/>
    <property type="match status" value="1"/>
</dbReference>
<gene>
    <name evidence="9" type="ORF">MNOR_LOCUS26535</name>
</gene>
<dbReference type="PROSITE" id="PS50980">
    <property type="entry name" value="COA_CT_NTER"/>
    <property type="match status" value="1"/>
</dbReference>
<evidence type="ECO:0000256" key="7">
    <source>
        <dbReference type="SAM" id="MobiDB-lite"/>
    </source>
</evidence>
<dbReference type="AlphaFoldDB" id="A0AAV2RP09"/>
<dbReference type="GO" id="GO:0005739">
    <property type="term" value="C:mitochondrion"/>
    <property type="evidence" value="ECO:0007669"/>
    <property type="project" value="TreeGrafter"/>
</dbReference>
<dbReference type="EC" id="6.4.1.4" evidence="2"/>
<dbReference type="InterPro" id="IPR034733">
    <property type="entry name" value="AcCoA_carboxyl_beta"/>
</dbReference>
<protein>
    <recommendedName>
        <fullName evidence="2">methylcrotonoyl-CoA carboxylase</fullName>
        <ecNumber evidence="2">6.4.1.4</ecNumber>
    </recommendedName>
    <alternativeName>
        <fullName evidence="5">3-methylcrotonyl-CoA carboxylase 2</fullName>
    </alternativeName>
    <alternativeName>
        <fullName evidence="3">3-methylcrotonyl-CoA carboxylase non-biotin-containing subunit</fullName>
    </alternativeName>
    <alternativeName>
        <fullName evidence="4">3-methylcrotonyl-CoA:carbon dioxide ligase subunit beta</fullName>
    </alternativeName>
</protein>
<proteinExistence type="predicted"/>
<dbReference type="GO" id="GO:1905202">
    <property type="term" value="C:methylcrotonoyl-CoA carboxylase complex"/>
    <property type="evidence" value="ECO:0007669"/>
    <property type="project" value="TreeGrafter"/>
</dbReference>
<evidence type="ECO:0000256" key="3">
    <source>
        <dbReference type="ARBA" id="ARBA00031109"/>
    </source>
</evidence>
<evidence type="ECO:0000256" key="2">
    <source>
        <dbReference type="ARBA" id="ARBA00026116"/>
    </source>
</evidence>
<evidence type="ECO:0000313" key="10">
    <source>
        <dbReference type="Proteomes" id="UP001497623"/>
    </source>
</evidence>